<sequence>MTDTANKDLNLPALADNGWATSLNQNWDIIDSALGDVAVKAVTSGPYTLSAAEYQCAVIQLTGSIGANTVTIKLPDGVSGTFVFDNGTTATSGKVVLDYVTTGTTYTLGQGAAQIVSGDGTNRVWASVAQQNPAQMTSITVGSIDITLTEAQYRNSVFLLSGVVSGTPKIVWPTGFAGQVTIMNNCSSVAPKIAIGSGSTLTLTNTTTQIFATCGTTSSAVPTTWKVAAASTPYP</sequence>
<evidence type="ECO:0000313" key="2">
    <source>
        <dbReference type="EMBL" id="CAB4168730.1"/>
    </source>
</evidence>
<organism evidence="2">
    <name type="scientific">uncultured Caudovirales phage</name>
    <dbReference type="NCBI Taxonomy" id="2100421"/>
    <lineage>
        <taxon>Viruses</taxon>
        <taxon>Duplodnaviria</taxon>
        <taxon>Heunggongvirae</taxon>
        <taxon>Uroviricota</taxon>
        <taxon>Caudoviricetes</taxon>
        <taxon>Peduoviridae</taxon>
        <taxon>Maltschvirus</taxon>
        <taxon>Maltschvirus maltsch</taxon>
    </lineage>
</organism>
<dbReference type="EMBL" id="LR796833">
    <property type="protein sequence ID" value="CAB4168730.1"/>
    <property type="molecule type" value="Genomic_DNA"/>
</dbReference>
<evidence type="ECO:0000313" key="4">
    <source>
        <dbReference type="EMBL" id="CAB4195463.1"/>
    </source>
</evidence>
<protein>
    <submittedName>
        <fullName evidence="2">Uncharacterized protein</fullName>
    </submittedName>
</protein>
<evidence type="ECO:0000313" key="5">
    <source>
        <dbReference type="EMBL" id="CAB4210601.1"/>
    </source>
</evidence>
<reference evidence="2" key="1">
    <citation type="submission" date="2020-05" db="EMBL/GenBank/DDBJ databases">
        <authorList>
            <person name="Chiriac C."/>
            <person name="Salcher M."/>
            <person name="Ghai R."/>
            <person name="Kavagutti S V."/>
        </authorList>
    </citation>
    <scope>NUCLEOTIDE SEQUENCE</scope>
</reference>
<evidence type="ECO:0000313" key="1">
    <source>
        <dbReference type="EMBL" id="CAB4156497.1"/>
    </source>
</evidence>
<accession>A0A6J5PA24</accession>
<name>A0A6J5PA24_9CAUD</name>
<dbReference type="EMBL" id="LR797372">
    <property type="protein sequence ID" value="CAB4210601.1"/>
    <property type="molecule type" value="Genomic_DNA"/>
</dbReference>
<dbReference type="EMBL" id="LR797012">
    <property type="protein sequence ID" value="CAB4181641.1"/>
    <property type="molecule type" value="Genomic_DNA"/>
</dbReference>
<proteinExistence type="predicted"/>
<dbReference type="EMBL" id="LR796633">
    <property type="protein sequence ID" value="CAB4156497.1"/>
    <property type="molecule type" value="Genomic_DNA"/>
</dbReference>
<dbReference type="EMBL" id="LR797249">
    <property type="protein sequence ID" value="CAB4195463.1"/>
    <property type="molecule type" value="Genomic_DNA"/>
</dbReference>
<evidence type="ECO:0000313" key="3">
    <source>
        <dbReference type="EMBL" id="CAB4181641.1"/>
    </source>
</evidence>
<gene>
    <name evidence="3" type="ORF">UFOVP1069_54</name>
    <name evidence="4" type="ORF">UFOVP1301_13</name>
    <name evidence="5" type="ORF">UFOVP1415_28</name>
    <name evidence="1" type="ORF">UFOVP663_70</name>
    <name evidence="2" type="ORF">UFOVP894_46</name>
</gene>